<dbReference type="Gene3D" id="3.40.1180.10">
    <property type="entry name" value="Decaprenyl diphosphate synthase-like"/>
    <property type="match status" value="1"/>
</dbReference>
<organism evidence="7 8">
    <name type="scientific">Glycine soja</name>
    <name type="common">Wild soybean</name>
    <dbReference type="NCBI Taxonomy" id="3848"/>
    <lineage>
        <taxon>Eukaryota</taxon>
        <taxon>Viridiplantae</taxon>
        <taxon>Streptophyta</taxon>
        <taxon>Embryophyta</taxon>
        <taxon>Tracheophyta</taxon>
        <taxon>Spermatophyta</taxon>
        <taxon>Magnoliopsida</taxon>
        <taxon>eudicotyledons</taxon>
        <taxon>Gunneridae</taxon>
        <taxon>Pentapetalae</taxon>
        <taxon>rosids</taxon>
        <taxon>fabids</taxon>
        <taxon>Fabales</taxon>
        <taxon>Fabaceae</taxon>
        <taxon>Papilionoideae</taxon>
        <taxon>50 kb inversion clade</taxon>
        <taxon>NPAAA clade</taxon>
        <taxon>indigoferoid/millettioid clade</taxon>
        <taxon>Phaseoleae</taxon>
        <taxon>Glycine</taxon>
        <taxon>Glycine subgen. Soja</taxon>
    </lineage>
</organism>
<dbReference type="PANTHER" id="PTHR10291">
    <property type="entry name" value="DEHYDRODOLICHYL DIPHOSPHATE SYNTHASE FAMILY MEMBER"/>
    <property type="match status" value="1"/>
</dbReference>
<evidence type="ECO:0000313" key="7">
    <source>
        <dbReference type="EMBL" id="RZB69797.1"/>
    </source>
</evidence>
<feature type="region of interest" description="Disordered" evidence="6">
    <location>
        <begin position="44"/>
        <end position="73"/>
    </location>
</feature>
<proteinExistence type="inferred from homology"/>
<dbReference type="GO" id="GO:0009570">
    <property type="term" value="C:chloroplast stroma"/>
    <property type="evidence" value="ECO:0007669"/>
    <property type="project" value="TreeGrafter"/>
</dbReference>
<evidence type="ECO:0000313" key="8">
    <source>
        <dbReference type="Proteomes" id="UP000289340"/>
    </source>
</evidence>
<dbReference type="SUPFAM" id="SSF64005">
    <property type="entry name" value="Undecaprenyl diphosphate synthase"/>
    <property type="match status" value="1"/>
</dbReference>
<dbReference type="AlphaFoldDB" id="A0A445H875"/>
<keyword evidence="4 5" id="KW-0808">Transferase</keyword>
<dbReference type="GO" id="GO:0009668">
    <property type="term" value="P:plastid membrane organization"/>
    <property type="evidence" value="ECO:0007669"/>
    <property type="project" value="TreeGrafter"/>
</dbReference>
<dbReference type="PANTHER" id="PTHR10291:SF0">
    <property type="entry name" value="DEHYDRODOLICHYL DIPHOSPHATE SYNTHASE 2"/>
    <property type="match status" value="1"/>
</dbReference>
<sequence length="317" mass="35435">MLSLTLPIPLLKTLTPPSPNINNPSLSSYSHYQPRSRSLTRGLIVPKHSSATAPPSATLRDDGTSLAGDSPEPLPEELVAELMPKHVAVIIDGHGRWAKLRGLPASAGHQAGVQPLRTVVRLCCSWGIQVLTVFVLSTENWFRPKVEVDSLMKLFETTINSSIACMKKEGIQIYVIGDSSKLPESLRSTIANAEKNTKHNSRLQLIVAMNYGGKYDVVQACKSVAKKVKDGLLHLDNINEKIIEKELETKCTEFPYPDLLIRAGGELRLSNFLLWQLAYTEFYFNKTPWPDFGKEEFVDALRSFQQRQRHYGGERHS</sequence>
<evidence type="ECO:0000256" key="3">
    <source>
        <dbReference type="ARBA" id="ARBA00005432"/>
    </source>
</evidence>
<evidence type="ECO:0000256" key="2">
    <source>
        <dbReference type="ARBA" id="ARBA00004922"/>
    </source>
</evidence>
<evidence type="ECO:0000256" key="4">
    <source>
        <dbReference type="ARBA" id="ARBA00022679"/>
    </source>
</evidence>
<dbReference type="EC" id="2.5.1.-" evidence="5"/>
<feature type="region of interest" description="Disordered" evidence="6">
    <location>
        <begin position="13"/>
        <end position="32"/>
    </location>
</feature>
<dbReference type="Gramene" id="XM_028344035.1">
    <property type="protein sequence ID" value="XP_028199836.1"/>
    <property type="gene ID" value="LOC114384368"/>
</dbReference>
<name>A0A445H875_GLYSO</name>
<dbReference type="GO" id="GO:0016094">
    <property type="term" value="P:polyprenol biosynthetic process"/>
    <property type="evidence" value="ECO:0007669"/>
    <property type="project" value="TreeGrafter"/>
</dbReference>
<comment type="function">
    <text evidence="1">Catalyzes cis-prenyl chain elongation to produce the polyprenyl backbone of dolichol, a glycosyl carrier-lipid required for the biosynthesis of several classes of glycoprotein.</text>
</comment>
<dbReference type="GO" id="GO:0009409">
    <property type="term" value="P:response to cold"/>
    <property type="evidence" value="ECO:0007669"/>
    <property type="project" value="TreeGrafter"/>
</dbReference>
<dbReference type="CDD" id="cd00475">
    <property type="entry name" value="Cis_IPPS"/>
    <property type="match status" value="1"/>
</dbReference>
<evidence type="ECO:0000256" key="6">
    <source>
        <dbReference type="SAM" id="MobiDB-lite"/>
    </source>
</evidence>
<gene>
    <name evidence="7" type="ORF">D0Y65_039222</name>
</gene>
<dbReference type="HAMAP" id="MF_01139">
    <property type="entry name" value="ISPT"/>
    <property type="match status" value="1"/>
</dbReference>
<dbReference type="NCBIfam" id="TIGR00055">
    <property type="entry name" value="uppS"/>
    <property type="match status" value="1"/>
</dbReference>
<comment type="caution">
    <text evidence="7">The sequence shown here is derived from an EMBL/GenBank/DDBJ whole genome shotgun (WGS) entry which is preliminary data.</text>
</comment>
<feature type="compositionally biased region" description="Low complexity" evidence="6">
    <location>
        <begin position="13"/>
        <end position="28"/>
    </location>
</feature>
<reference evidence="7 8" key="1">
    <citation type="submission" date="2018-09" db="EMBL/GenBank/DDBJ databases">
        <title>A high-quality reference genome of wild soybean provides a powerful tool to mine soybean genomes.</title>
        <authorList>
            <person name="Xie M."/>
            <person name="Chung C.Y.L."/>
            <person name="Li M.-W."/>
            <person name="Wong F.-L."/>
            <person name="Chan T.-F."/>
            <person name="Lam H.-M."/>
        </authorList>
    </citation>
    <scope>NUCLEOTIDE SEQUENCE [LARGE SCALE GENOMIC DNA]</scope>
    <source>
        <strain evidence="8">cv. W05</strain>
        <tissue evidence="7">Hypocotyl of etiolated seedlings</tissue>
    </source>
</reference>
<evidence type="ECO:0000256" key="1">
    <source>
        <dbReference type="ARBA" id="ARBA00002674"/>
    </source>
</evidence>
<dbReference type="EMBL" id="QZWG01000014">
    <property type="protein sequence ID" value="RZB69797.1"/>
    <property type="molecule type" value="Genomic_DNA"/>
</dbReference>
<comment type="similarity">
    <text evidence="3 5">Belongs to the UPP synthase family.</text>
</comment>
<dbReference type="InterPro" id="IPR036424">
    <property type="entry name" value="UPP_synth-like_sf"/>
</dbReference>
<comment type="pathway">
    <text evidence="2">Protein modification; protein glycosylation.</text>
</comment>
<protein>
    <recommendedName>
        <fullName evidence="5">Alkyl transferase</fullName>
        <ecNumber evidence="5">2.5.1.-</ecNumber>
    </recommendedName>
</protein>
<dbReference type="Proteomes" id="UP000289340">
    <property type="component" value="Chromosome 14"/>
</dbReference>
<evidence type="ECO:0000256" key="5">
    <source>
        <dbReference type="RuleBase" id="RU363018"/>
    </source>
</evidence>
<keyword evidence="8" id="KW-1185">Reference proteome</keyword>
<dbReference type="Pfam" id="PF01255">
    <property type="entry name" value="Prenyltransf"/>
    <property type="match status" value="1"/>
</dbReference>
<dbReference type="FunFam" id="3.40.1180.10:FF:000001">
    <property type="entry name" value="(2E,6E)-farnesyl-diphosphate-specific ditrans,polycis-undecaprenyl-diphosphate synthase"/>
    <property type="match status" value="1"/>
</dbReference>
<accession>A0A445H875</accession>
<dbReference type="InterPro" id="IPR001441">
    <property type="entry name" value="UPP_synth-like"/>
</dbReference>
<dbReference type="GO" id="GO:0045547">
    <property type="term" value="F:ditrans,polycis-polyprenyl diphosphate synthase [(2E,6E)-farnesyl diphosphate specific] activity"/>
    <property type="evidence" value="ECO:0007669"/>
    <property type="project" value="TreeGrafter"/>
</dbReference>